<proteinExistence type="predicted"/>
<dbReference type="PANTHER" id="PTHR39639:SF1">
    <property type="entry name" value="DUF262 DOMAIN-CONTAINING PROTEIN"/>
    <property type="match status" value="1"/>
</dbReference>
<organism evidence="2 3">
    <name type="scientific">Gymnopus androsaceus JB14</name>
    <dbReference type="NCBI Taxonomy" id="1447944"/>
    <lineage>
        <taxon>Eukaryota</taxon>
        <taxon>Fungi</taxon>
        <taxon>Dikarya</taxon>
        <taxon>Basidiomycota</taxon>
        <taxon>Agaricomycotina</taxon>
        <taxon>Agaricomycetes</taxon>
        <taxon>Agaricomycetidae</taxon>
        <taxon>Agaricales</taxon>
        <taxon>Marasmiineae</taxon>
        <taxon>Omphalotaceae</taxon>
        <taxon>Gymnopus</taxon>
    </lineage>
</organism>
<dbReference type="EMBL" id="ML769408">
    <property type="protein sequence ID" value="KAE9405572.1"/>
    <property type="molecule type" value="Genomic_DNA"/>
</dbReference>
<gene>
    <name evidence="2" type="ORF">BT96DRAFT_988353</name>
</gene>
<keyword evidence="3" id="KW-1185">Reference proteome</keyword>
<feature type="region of interest" description="Disordered" evidence="1">
    <location>
        <begin position="1"/>
        <end position="36"/>
    </location>
</feature>
<dbReference type="AlphaFoldDB" id="A0A6A4I1D8"/>
<feature type="region of interest" description="Disordered" evidence="1">
    <location>
        <begin position="448"/>
        <end position="574"/>
    </location>
</feature>
<name>A0A6A4I1D8_9AGAR</name>
<feature type="region of interest" description="Disordered" evidence="1">
    <location>
        <begin position="320"/>
        <end position="342"/>
    </location>
</feature>
<feature type="compositionally biased region" description="Acidic residues" evidence="1">
    <location>
        <begin position="1"/>
        <end position="18"/>
    </location>
</feature>
<reference evidence="2" key="1">
    <citation type="journal article" date="2019" name="Environ. Microbiol.">
        <title>Fungal ecological strategies reflected in gene transcription - a case study of two litter decomposers.</title>
        <authorList>
            <person name="Barbi F."/>
            <person name="Kohler A."/>
            <person name="Barry K."/>
            <person name="Baskaran P."/>
            <person name="Daum C."/>
            <person name="Fauchery L."/>
            <person name="Ihrmark K."/>
            <person name="Kuo A."/>
            <person name="LaButti K."/>
            <person name="Lipzen A."/>
            <person name="Morin E."/>
            <person name="Grigoriev I.V."/>
            <person name="Henrissat B."/>
            <person name="Lindahl B."/>
            <person name="Martin F."/>
        </authorList>
    </citation>
    <scope>NUCLEOTIDE SEQUENCE</scope>
    <source>
        <strain evidence="2">JB14</strain>
    </source>
</reference>
<feature type="compositionally biased region" description="Low complexity" evidence="1">
    <location>
        <begin position="448"/>
        <end position="458"/>
    </location>
</feature>
<dbReference type="PANTHER" id="PTHR39639">
    <property type="entry name" value="CHROMOSOME 16, WHOLE GENOME SHOTGUN SEQUENCE"/>
    <property type="match status" value="1"/>
</dbReference>
<protein>
    <submittedName>
        <fullName evidence="2">Uncharacterized protein</fullName>
    </submittedName>
</protein>
<accession>A0A6A4I1D8</accession>
<dbReference type="OrthoDB" id="5419821at2759"/>
<evidence type="ECO:0000313" key="3">
    <source>
        <dbReference type="Proteomes" id="UP000799118"/>
    </source>
</evidence>
<feature type="compositionally biased region" description="Low complexity" evidence="1">
    <location>
        <begin position="522"/>
        <end position="540"/>
    </location>
</feature>
<feature type="compositionally biased region" description="Pro residues" evidence="1">
    <location>
        <begin position="541"/>
        <end position="551"/>
    </location>
</feature>
<dbReference type="Proteomes" id="UP000799118">
    <property type="component" value="Unassembled WGS sequence"/>
</dbReference>
<feature type="compositionally biased region" description="Polar residues" evidence="1">
    <location>
        <begin position="554"/>
        <end position="570"/>
    </location>
</feature>
<sequence length="641" mass="71888">MYEDEELSELSEEEDELAAENKGASGSRSRKTGGEGYHLQKALKPPRATTYTAQALYDQIHRYFLFLQLQKWRYTFPALVVTWSYRPNVVWTKEKQTNLIDSILRNFYIPPIILGSVQIVSHLQIRVLRPYSSCELLRRWDRDQDVHRWKTEAHEYSPLHGWLGESKLSPVYRDPITGEKLWFKVDPSETPKNALKRKILPEKYRTMFSNKQVVCVEYTDLTDADERDIFQRVQLGMALTSAEKLHVISTPRAQFIRNLLTEFVTDETLGSAAIPWDTHRGSDFRCIAQAVYMMDKWPSIKSGTPLKNAGTLPQVEKWLNSGTEKKGGKQAGGDDDDYGRGAQVPDAFAKKVRETYSLMVHLAMDEQLATPFTSYPKLSPIEMICIPLLIYVHGVLPSNNSKMDPVELSQAIEDMRHDVRVQHKDIRMNDRVGKTMVEFIQSSVQVSAKKSSKQTVSAPAPSTKSKGKRRRISEANVDSDYEDQPRKKTQTKKTKPQVAVRSSKPFPTPASSTSSHPDHLANARAAKAARSTRAARRASSPPNPQRLPSPGPVSDTTVVKTEPSGSGLQTPMNQMPNMPMDMLGYMMSGMNGHFNPLLSQMTPQQLSQILMTNSLPMSPGMQGMQGMGQGMGGSQGMGGPQ</sequence>
<evidence type="ECO:0000256" key="1">
    <source>
        <dbReference type="SAM" id="MobiDB-lite"/>
    </source>
</evidence>
<evidence type="ECO:0000313" key="2">
    <source>
        <dbReference type="EMBL" id="KAE9405572.1"/>
    </source>
</evidence>